<protein>
    <submittedName>
        <fullName evidence="2">Uncharacterized protein</fullName>
    </submittedName>
</protein>
<name>A0AAV7PTW7_PLEWA</name>
<comment type="caution">
    <text evidence="2">The sequence shown here is derived from an EMBL/GenBank/DDBJ whole genome shotgun (WGS) entry which is preliminary data.</text>
</comment>
<dbReference type="AlphaFoldDB" id="A0AAV7PTW7"/>
<gene>
    <name evidence="2" type="ORF">NDU88_009067</name>
</gene>
<keyword evidence="3" id="KW-1185">Reference proteome</keyword>
<reference evidence="2" key="1">
    <citation type="journal article" date="2022" name="bioRxiv">
        <title>Sequencing and chromosome-scale assembly of the giantPleurodeles waltlgenome.</title>
        <authorList>
            <person name="Brown T."/>
            <person name="Elewa A."/>
            <person name="Iarovenko S."/>
            <person name="Subramanian E."/>
            <person name="Araus A.J."/>
            <person name="Petzold A."/>
            <person name="Susuki M."/>
            <person name="Suzuki K.-i.T."/>
            <person name="Hayashi T."/>
            <person name="Toyoda A."/>
            <person name="Oliveira C."/>
            <person name="Osipova E."/>
            <person name="Leigh N.D."/>
            <person name="Simon A."/>
            <person name="Yun M.H."/>
        </authorList>
    </citation>
    <scope>NUCLEOTIDE SEQUENCE</scope>
    <source>
        <strain evidence="2">20211129_DDA</strain>
        <tissue evidence="2">Liver</tissue>
    </source>
</reference>
<evidence type="ECO:0000256" key="1">
    <source>
        <dbReference type="SAM" id="MobiDB-lite"/>
    </source>
</evidence>
<feature type="region of interest" description="Disordered" evidence="1">
    <location>
        <begin position="41"/>
        <end position="99"/>
    </location>
</feature>
<dbReference type="EMBL" id="JANPWB010000011">
    <property type="protein sequence ID" value="KAJ1130717.1"/>
    <property type="molecule type" value="Genomic_DNA"/>
</dbReference>
<feature type="compositionally biased region" description="Polar residues" evidence="1">
    <location>
        <begin position="55"/>
        <end position="79"/>
    </location>
</feature>
<proteinExistence type="predicted"/>
<evidence type="ECO:0000313" key="3">
    <source>
        <dbReference type="Proteomes" id="UP001066276"/>
    </source>
</evidence>
<dbReference type="Proteomes" id="UP001066276">
    <property type="component" value="Chromosome 7"/>
</dbReference>
<feature type="compositionally biased region" description="Polar residues" evidence="1">
    <location>
        <begin position="88"/>
        <end position="99"/>
    </location>
</feature>
<evidence type="ECO:0000313" key="2">
    <source>
        <dbReference type="EMBL" id="KAJ1130717.1"/>
    </source>
</evidence>
<accession>A0AAV7PTW7</accession>
<organism evidence="2 3">
    <name type="scientific">Pleurodeles waltl</name>
    <name type="common">Iberian ribbed newt</name>
    <dbReference type="NCBI Taxonomy" id="8319"/>
    <lineage>
        <taxon>Eukaryota</taxon>
        <taxon>Metazoa</taxon>
        <taxon>Chordata</taxon>
        <taxon>Craniata</taxon>
        <taxon>Vertebrata</taxon>
        <taxon>Euteleostomi</taxon>
        <taxon>Amphibia</taxon>
        <taxon>Batrachia</taxon>
        <taxon>Caudata</taxon>
        <taxon>Salamandroidea</taxon>
        <taxon>Salamandridae</taxon>
        <taxon>Pleurodelinae</taxon>
        <taxon>Pleurodeles</taxon>
    </lineage>
</organism>
<sequence length="99" mass="11096">MQTNTEGAIMTSYYMTERVIYTSDNEPSIYRVCKMAKAAREMQSLHGGRLHTNRQESATRTNPSRAENGISTDTSGNHPTRQKETAGLWTQNQTCGNKP</sequence>